<evidence type="ECO:0000256" key="2">
    <source>
        <dbReference type="SAM" id="MobiDB-lite"/>
    </source>
</evidence>
<dbReference type="GeneID" id="129921605"/>
<name>A0A9W3BL11_BIOGL</name>
<evidence type="ECO:0000313" key="5">
    <source>
        <dbReference type="RefSeq" id="XP_055900225.1"/>
    </source>
</evidence>
<evidence type="ECO:0000256" key="1">
    <source>
        <dbReference type="ARBA" id="ARBA00010365"/>
    </source>
</evidence>
<feature type="compositionally biased region" description="Polar residues" evidence="2">
    <location>
        <begin position="480"/>
        <end position="492"/>
    </location>
</feature>
<feature type="compositionally biased region" description="Polar residues" evidence="2">
    <location>
        <begin position="607"/>
        <end position="619"/>
    </location>
</feature>
<feature type="compositionally biased region" description="Basic residues" evidence="2">
    <location>
        <begin position="802"/>
        <end position="816"/>
    </location>
</feature>
<feature type="region of interest" description="Disordered" evidence="2">
    <location>
        <begin position="579"/>
        <end position="822"/>
    </location>
</feature>
<dbReference type="PANTHER" id="PTHR14015:SF2">
    <property type="entry name" value="OPIOID GROWTH FACTOR RECEPTOR (OGFR) CONSERVED DOMAIN-CONTAINING PROTEIN"/>
    <property type="match status" value="1"/>
</dbReference>
<dbReference type="AlphaFoldDB" id="A0A9W3BL11"/>
<evidence type="ECO:0000259" key="3">
    <source>
        <dbReference type="Pfam" id="PF04664"/>
    </source>
</evidence>
<dbReference type="OrthoDB" id="9030204at2759"/>
<feature type="compositionally biased region" description="Polar residues" evidence="2">
    <location>
        <begin position="346"/>
        <end position="361"/>
    </location>
</feature>
<dbReference type="PANTHER" id="PTHR14015">
    <property type="entry name" value="OPIOID GROWTH FACTOR RECEPTOR OGFR ZETA-TYPE OPIOID RECEPTOR"/>
    <property type="match status" value="1"/>
</dbReference>
<dbReference type="Pfam" id="PF04664">
    <property type="entry name" value="OGFr_N"/>
    <property type="match status" value="1"/>
</dbReference>
<accession>A0A9W3BL11</accession>
<feature type="compositionally biased region" description="Basic and acidic residues" evidence="2">
    <location>
        <begin position="635"/>
        <end position="651"/>
    </location>
</feature>
<feature type="compositionally biased region" description="Polar residues" evidence="2">
    <location>
        <begin position="579"/>
        <end position="597"/>
    </location>
</feature>
<protein>
    <submittedName>
        <fullName evidence="5">Protein PFC0760c-like isoform X1</fullName>
    </submittedName>
</protein>
<dbReference type="RefSeq" id="XP_055900225.1">
    <property type="nucleotide sequence ID" value="XM_056044250.1"/>
</dbReference>
<sequence length="1038" mass="118505">MSWNFKISLGKLLEFHIDFGAETLNCKMLHLSLDLGPGLDSTSPAININSDSKVQVKGELWIEEKETSSFMEMQKYITDKISDILQRCASVTSNEFKELHGQSSISEQVEVDRDAKSLKTAEEISTLVSKELLRMTEKVNEMNSNFTLQSKKIRKLHQKLKDLQKMHTRLEDTLDMHLNSCAKETKSKFNGTQEKLNEHFFEFQEEFMTELEAASRFMSNLQDQCHNVSKELKKKQEIDKEQEMNVSNQIQHLFEKQDDLSNKYENFLKKHEYLEFRCQQTGRTNEPNNEDCSHNIKVIQEFLVGQVIFGNIMSSEALNEQKLSTVATCLSSEVSADPNESEGNNDKSNGNLNCNHPSKYSSQEEKGSLNLGENSWGETIPDTPESDNLNVALGESKNTFSCEHSKEDLIQSLNDNDNSNIQDVDDIDNSYSAVKNIAEGLQINTFQSDSSVFPLDQNCEDVDMEDVEKKELLSGESDEPLSSKTNQRCEQSVNKKDSLKNQQHKIISQTIDDVTSSEDIQDTNLLSKLNQPDVPKEVEDVEMLDISVENVGIYNTCNNFESTTTQSSEDLNKDIIENSESSNKQDHTLQNQNINKTSEIKIDNDNFIESQPDQPSIQSLEEKDFPDSTALTEGVTKDNTKTESEDSREDQSNLPNSQHPESRQPLDFTPNSDCSENDQIKAEVSQTSQQFSLPSEEKVSPDSSQGSKLFELEAEKSDSKDSREDQTDLQFSQSSQRDTPDSTEKETGEKAEGAINDSQTLEESICPDSTQDLENTDKKESEEMGACASKNQDNASDDGPRKKSASKRKENRNKKYRYGDKDTERYRAGYPGLKGNINWKDNYKFYMGKIESQPNGDYIDKIHKYWEKDYNRLEQHHGYIQWIFPIREESMNSLAQPLQLHEAEAIQKNPVAKARVLKSYKMMLGFYGMKLVDEERGTIQRAKNYRECFENLTYHTHNYLRITRILKSLGELGYEHLKKPFLEFVLHEALVEKTLAPTLSSCENYWIGTIKNNADREELYTLIDESRQAKKGRGADSI</sequence>
<feature type="compositionally biased region" description="Polar residues" evidence="2">
    <location>
        <begin position="728"/>
        <end position="737"/>
    </location>
</feature>
<feature type="compositionally biased region" description="Basic and acidic residues" evidence="2">
    <location>
        <begin position="738"/>
        <end position="752"/>
    </location>
</feature>
<feature type="domain" description="Opioid growth factor receptor (OGFr) conserved" evidence="3">
    <location>
        <begin position="841"/>
        <end position="1025"/>
    </location>
</feature>
<feature type="compositionally biased region" description="Basic and acidic residues" evidence="2">
    <location>
        <begin position="710"/>
        <end position="726"/>
    </location>
</feature>
<dbReference type="GO" id="GO:0140625">
    <property type="term" value="F:opioid growth factor receptor activity"/>
    <property type="evidence" value="ECO:0007669"/>
    <property type="project" value="InterPro"/>
</dbReference>
<dbReference type="Proteomes" id="UP001165740">
    <property type="component" value="Chromosome 10"/>
</dbReference>
<gene>
    <name evidence="5" type="primary">LOC129921605</name>
</gene>
<reference evidence="5" key="1">
    <citation type="submission" date="2025-08" db="UniProtKB">
        <authorList>
            <consortium name="RefSeq"/>
        </authorList>
    </citation>
    <scope>IDENTIFICATION</scope>
</reference>
<feature type="region of interest" description="Disordered" evidence="2">
    <location>
        <begin position="473"/>
        <end position="502"/>
    </location>
</feature>
<organism evidence="4 5">
    <name type="scientific">Biomphalaria glabrata</name>
    <name type="common">Bloodfluke planorb</name>
    <name type="synonym">Freshwater snail</name>
    <dbReference type="NCBI Taxonomy" id="6526"/>
    <lineage>
        <taxon>Eukaryota</taxon>
        <taxon>Metazoa</taxon>
        <taxon>Spiralia</taxon>
        <taxon>Lophotrochozoa</taxon>
        <taxon>Mollusca</taxon>
        <taxon>Gastropoda</taxon>
        <taxon>Heterobranchia</taxon>
        <taxon>Euthyneura</taxon>
        <taxon>Panpulmonata</taxon>
        <taxon>Hygrophila</taxon>
        <taxon>Lymnaeoidea</taxon>
        <taxon>Planorbidae</taxon>
        <taxon>Biomphalaria</taxon>
    </lineage>
</organism>
<feature type="compositionally biased region" description="Polar residues" evidence="2">
    <location>
        <begin position="684"/>
        <end position="693"/>
    </location>
</feature>
<proteinExistence type="inferred from homology"/>
<feature type="compositionally biased region" description="Polar residues" evidence="2">
    <location>
        <begin position="756"/>
        <end position="773"/>
    </location>
</feature>
<comment type="similarity">
    <text evidence="1">Belongs to the opioid growth factor receptor family.</text>
</comment>
<feature type="region of interest" description="Disordered" evidence="2">
    <location>
        <begin position="334"/>
        <end position="390"/>
    </location>
</feature>
<dbReference type="InterPro" id="IPR039574">
    <property type="entry name" value="OGFr"/>
</dbReference>
<dbReference type="GO" id="GO:0016020">
    <property type="term" value="C:membrane"/>
    <property type="evidence" value="ECO:0007669"/>
    <property type="project" value="InterPro"/>
</dbReference>
<keyword evidence="4" id="KW-1185">Reference proteome</keyword>
<dbReference type="InterPro" id="IPR006757">
    <property type="entry name" value="OGF_rcpt"/>
</dbReference>
<evidence type="ECO:0000313" key="4">
    <source>
        <dbReference type="Proteomes" id="UP001165740"/>
    </source>
</evidence>